<dbReference type="Proteomes" id="UP000035368">
    <property type="component" value="Chromosome"/>
</dbReference>
<dbReference type="InterPro" id="IPR032093">
    <property type="entry name" value="PhoD_N"/>
</dbReference>
<reference evidence="3 4" key="1">
    <citation type="submission" date="2015-05" db="EMBL/GenBank/DDBJ databases">
        <title>Complete genome sequence of Corynebacterium epidermidicanis DSM 45586, isolated from the skin of a dog suffering from pruritus.</title>
        <authorList>
            <person name="Ruckert C."/>
            <person name="Albersmeier A."/>
            <person name="Winkler A."/>
            <person name="Tauch A."/>
        </authorList>
    </citation>
    <scope>NUCLEOTIDE SEQUENCE [LARGE SCALE GENOMIC DNA]</scope>
    <source>
        <strain evidence="3 4">DSM 45586</strain>
    </source>
</reference>
<accession>A0A0G3GXF2</accession>
<gene>
    <name evidence="3" type="ORF">CEPID_11800</name>
</gene>
<name>A0A0G3GXF2_9CORY</name>
<feature type="domain" description="PhoD-like phosphatase metallophosphatase" evidence="1">
    <location>
        <begin position="188"/>
        <end position="534"/>
    </location>
</feature>
<evidence type="ECO:0000313" key="4">
    <source>
        <dbReference type="Proteomes" id="UP000035368"/>
    </source>
</evidence>
<keyword evidence="4" id="KW-1185">Reference proteome</keyword>
<keyword evidence="3" id="KW-0378">Hydrolase</keyword>
<dbReference type="STRING" id="1050174.CEPID_11800"/>
<dbReference type="PROSITE" id="PS51318">
    <property type="entry name" value="TAT"/>
    <property type="match status" value="1"/>
</dbReference>
<dbReference type="Gene3D" id="3.60.21.70">
    <property type="entry name" value="PhoD-like phosphatase"/>
    <property type="match status" value="1"/>
</dbReference>
<dbReference type="AlphaFoldDB" id="A0A0G3GXF2"/>
<dbReference type="EC" id="3.1.3.1" evidence="3"/>
<dbReference type="PATRIC" id="fig|1050174.4.peg.2382"/>
<dbReference type="InterPro" id="IPR006311">
    <property type="entry name" value="TAT_signal"/>
</dbReference>
<proteinExistence type="predicted"/>
<dbReference type="InterPro" id="IPR019546">
    <property type="entry name" value="TAT_signal_bac_arc"/>
</dbReference>
<dbReference type="Pfam" id="PF16655">
    <property type="entry name" value="PhoD_N"/>
    <property type="match status" value="1"/>
</dbReference>
<protein>
    <submittedName>
        <fullName evidence="3">Phosphodiesterase/alkaline phosphatase D</fullName>
        <ecNumber evidence="3">3.1.3.1</ecNumber>
    </submittedName>
</protein>
<dbReference type="InterPro" id="IPR038607">
    <property type="entry name" value="PhoD-like_sf"/>
</dbReference>
<dbReference type="InterPro" id="IPR018946">
    <property type="entry name" value="PhoD-like_MPP"/>
</dbReference>
<dbReference type="InterPro" id="IPR029052">
    <property type="entry name" value="Metallo-depent_PP-like"/>
</dbReference>
<dbReference type="Pfam" id="PF10518">
    <property type="entry name" value="TAT_signal"/>
    <property type="match status" value="1"/>
</dbReference>
<organism evidence="3 4">
    <name type="scientific">Corynebacterium epidermidicanis</name>
    <dbReference type="NCBI Taxonomy" id="1050174"/>
    <lineage>
        <taxon>Bacteria</taxon>
        <taxon>Bacillati</taxon>
        <taxon>Actinomycetota</taxon>
        <taxon>Actinomycetes</taxon>
        <taxon>Mycobacteriales</taxon>
        <taxon>Corynebacteriaceae</taxon>
        <taxon>Corynebacterium</taxon>
    </lineage>
</organism>
<dbReference type="Gene3D" id="2.60.40.380">
    <property type="entry name" value="Purple acid phosphatase-like, N-terminal"/>
    <property type="match status" value="1"/>
</dbReference>
<dbReference type="GO" id="GO:0004035">
    <property type="term" value="F:alkaline phosphatase activity"/>
    <property type="evidence" value="ECO:0007669"/>
    <property type="project" value="UniProtKB-EC"/>
</dbReference>
<feature type="domain" description="Phospholipase D N-terminal" evidence="2">
    <location>
        <begin position="74"/>
        <end position="175"/>
    </location>
</feature>
<dbReference type="CDD" id="cd07389">
    <property type="entry name" value="MPP_PhoD"/>
    <property type="match status" value="1"/>
</dbReference>
<dbReference type="InterPro" id="IPR052900">
    <property type="entry name" value="Phospholipid_Metab_Enz"/>
</dbReference>
<sequence>MRGAILGLTMGDMWKASTRRNFLRGSLAVGATALLPASMNAANAGNFSELVDRDLKERHEPQPLDPAEFQPFMHGVASGDPLPQSVILWTRVTPDATAVPGSGRGEDVRLHWQVALDVDFAEVVRAGEVVASADSDHTVHVDPWNLQPNTEYFYRFTILSGKYVGTTSKVGRTKTAPAYSGRVDALRFAVCSCANFESGYFSAYSDIAKRAAKNEIDAVIHLGDYIYEYASGVYTGGYGVVRPHEPTWEIVSLADYRTRYGRYRRDAELQAAHGAAPWIVMWDDHEIANNAWSDGAAGHNPWKGAWADRKAAAQQAYLEWLPVRWDNRLYRSLKFGDLAELTMLDLRSYRSKQSTLTKAADPERTMLGSEQTDWLFKKLAHQETRWSVIGTSVMLTPVSMVGLDSTLSGAVSRLIGEDASGVPYNLDQWDGYAADRAKILNLLAEREQPSAVFLAGDIHSEWASLIHHEGAVVGAELVCTSVSAPNVDDFLGARAARMAADHLRGANPHISHVELAAHGFSVVEFSRASVSMQWMRVDDVTVAGSPIGPAASARLSTLTAGENVELSLTVSDYV</sequence>
<dbReference type="PANTHER" id="PTHR43606">
    <property type="entry name" value="PHOSPHATASE, PUTATIVE (AFU_ORTHOLOGUE AFUA_6G08710)-RELATED"/>
    <property type="match status" value="1"/>
</dbReference>
<evidence type="ECO:0000259" key="1">
    <source>
        <dbReference type="Pfam" id="PF09423"/>
    </source>
</evidence>
<dbReference type="SUPFAM" id="SSF56300">
    <property type="entry name" value="Metallo-dependent phosphatases"/>
    <property type="match status" value="1"/>
</dbReference>
<dbReference type="PANTHER" id="PTHR43606:SF2">
    <property type="entry name" value="ALKALINE PHOSPHATASE FAMILY PROTEIN (AFU_ORTHOLOGUE AFUA_5G03860)"/>
    <property type="match status" value="1"/>
</dbReference>
<evidence type="ECO:0000259" key="2">
    <source>
        <dbReference type="Pfam" id="PF16655"/>
    </source>
</evidence>
<evidence type="ECO:0000313" key="3">
    <source>
        <dbReference type="EMBL" id="AKK04188.1"/>
    </source>
</evidence>
<dbReference type="KEGG" id="cei:CEPID_11800"/>
<dbReference type="EMBL" id="CP011541">
    <property type="protein sequence ID" value="AKK04188.1"/>
    <property type="molecule type" value="Genomic_DNA"/>
</dbReference>
<dbReference type="Pfam" id="PF09423">
    <property type="entry name" value="PhoD"/>
    <property type="match status" value="1"/>
</dbReference>